<name>A0ABT7G5Z1_9GAMM</name>
<gene>
    <name evidence="2" type="ORF">P9921_01030</name>
</gene>
<dbReference type="EMBL" id="JARTOI010000001">
    <property type="protein sequence ID" value="MDK5169075.1"/>
    <property type="molecule type" value="Genomic_DNA"/>
</dbReference>
<accession>A0ABT7G5Z1</accession>
<proteinExistence type="predicted"/>
<comment type="caution">
    <text evidence="2">The sequence shown here is derived from an EMBL/GenBank/DDBJ whole genome shotgun (WGS) entry which is preliminary data.</text>
</comment>
<evidence type="ECO:0008006" key="4">
    <source>
        <dbReference type="Google" id="ProtNLM"/>
    </source>
</evidence>
<feature type="region of interest" description="Disordered" evidence="1">
    <location>
        <begin position="26"/>
        <end position="60"/>
    </location>
</feature>
<dbReference type="Proteomes" id="UP001174748">
    <property type="component" value="Unassembled WGS sequence"/>
</dbReference>
<keyword evidence="3" id="KW-1185">Reference proteome</keyword>
<evidence type="ECO:0000256" key="1">
    <source>
        <dbReference type="SAM" id="MobiDB-lite"/>
    </source>
</evidence>
<protein>
    <recommendedName>
        <fullName evidence="4">DUF4099 domain-containing protein</fullName>
    </recommendedName>
</protein>
<evidence type="ECO:0000313" key="2">
    <source>
        <dbReference type="EMBL" id="MDK5169075.1"/>
    </source>
</evidence>
<sequence length="320" mass="36235">MTEKKEKTSTVKKVAKKVVDAAKEIANQPMQEQELMQGKVPQEATPEPKAETPAAQQRQAEKNVGIELGNKHSINVQNKDDQILITYPNRKDIDYAFTKTTGMNWVSVGYAESSPENKIHERESLQDRTIAFNAKDLTPDTIAKLSSAIERSRTISQEYAIEKANAISLFNEKIKDKEIVIYGVPYKENKKPTPENEKMKWVPSWFAGDILSVGKHLVAAFEISNSEKAFVRILEVSKFPLTPQEYDDKHKAALNHLGVKPENLVKENINGKEQEVVVGVERYIAYTPDRKANVAKIAPYEQKQEQQKTQTKKHVQTMAM</sequence>
<reference evidence="2" key="1">
    <citation type="submission" date="2023-01" db="EMBL/GenBank/DDBJ databases">
        <title>Genomic dissection of endemic carbapenem resistance: metallo-beta-lactamase gene dissemination through clonal, plasmid and integron transfer pathways.</title>
        <authorList>
            <person name="Macesic N."/>
        </authorList>
    </citation>
    <scope>NUCLEOTIDE SEQUENCE</scope>
    <source>
        <strain evidence="2">CPO382</strain>
    </source>
</reference>
<dbReference type="RefSeq" id="WP_285098033.1">
    <property type="nucleotide sequence ID" value="NZ_JARTOI010000001.1"/>
</dbReference>
<evidence type="ECO:0000313" key="3">
    <source>
        <dbReference type="Proteomes" id="UP001174748"/>
    </source>
</evidence>
<organism evidence="2 3">
    <name type="scientific">Serratia nevei</name>
    <dbReference type="NCBI Taxonomy" id="2703794"/>
    <lineage>
        <taxon>Bacteria</taxon>
        <taxon>Pseudomonadati</taxon>
        <taxon>Pseudomonadota</taxon>
        <taxon>Gammaproteobacteria</taxon>
        <taxon>Enterobacterales</taxon>
        <taxon>Yersiniaceae</taxon>
        <taxon>Serratia</taxon>
    </lineage>
</organism>
<feature type="compositionally biased region" description="Low complexity" evidence="1">
    <location>
        <begin position="41"/>
        <end position="57"/>
    </location>
</feature>